<keyword evidence="11" id="KW-1185">Reference proteome</keyword>
<keyword evidence="4 8" id="KW-0560">Oxidoreductase</keyword>
<evidence type="ECO:0000256" key="2">
    <source>
        <dbReference type="ARBA" id="ARBA00010617"/>
    </source>
</evidence>
<accession>A0AAN6TCN3</accession>
<keyword evidence="9" id="KW-0812">Transmembrane</keyword>
<dbReference type="GO" id="GO:0016705">
    <property type="term" value="F:oxidoreductase activity, acting on paired donors, with incorporation or reduction of molecular oxygen"/>
    <property type="evidence" value="ECO:0007669"/>
    <property type="project" value="InterPro"/>
</dbReference>
<comment type="caution">
    <text evidence="10">The sequence shown here is derived from an EMBL/GenBank/DDBJ whole genome shotgun (WGS) entry which is preliminary data.</text>
</comment>
<evidence type="ECO:0000256" key="8">
    <source>
        <dbReference type="RuleBase" id="RU000461"/>
    </source>
</evidence>
<dbReference type="Gene3D" id="1.10.630.10">
    <property type="entry name" value="Cytochrome P450"/>
    <property type="match status" value="1"/>
</dbReference>
<evidence type="ECO:0000313" key="10">
    <source>
        <dbReference type="EMBL" id="KAK4111929.1"/>
    </source>
</evidence>
<gene>
    <name evidence="10" type="ORF">N656DRAFT_711038</name>
</gene>
<keyword evidence="6 8" id="KW-0503">Monooxygenase</keyword>
<dbReference type="PRINTS" id="PR00463">
    <property type="entry name" value="EP450I"/>
</dbReference>
<dbReference type="InterPro" id="IPR047146">
    <property type="entry name" value="Cyt_P450_E_CYP52_fungi"/>
</dbReference>
<comment type="cofactor">
    <cofactor evidence="1 7">
        <name>heme</name>
        <dbReference type="ChEBI" id="CHEBI:30413"/>
    </cofactor>
</comment>
<reference evidence="10" key="1">
    <citation type="journal article" date="2023" name="Mol. Phylogenet. Evol.">
        <title>Genome-scale phylogeny and comparative genomics of the fungal order Sordariales.</title>
        <authorList>
            <person name="Hensen N."/>
            <person name="Bonometti L."/>
            <person name="Westerberg I."/>
            <person name="Brannstrom I.O."/>
            <person name="Guillou S."/>
            <person name="Cros-Aarteil S."/>
            <person name="Calhoun S."/>
            <person name="Haridas S."/>
            <person name="Kuo A."/>
            <person name="Mondo S."/>
            <person name="Pangilinan J."/>
            <person name="Riley R."/>
            <person name="LaButti K."/>
            <person name="Andreopoulos B."/>
            <person name="Lipzen A."/>
            <person name="Chen C."/>
            <person name="Yan M."/>
            <person name="Daum C."/>
            <person name="Ng V."/>
            <person name="Clum A."/>
            <person name="Steindorff A."/>
            <person name="Ohm R.A."/>
            <person name="Martin F."/>
            <person name="Silar P."/>
            <person name="Natvig D.O."/>
            <person name="Lalanne C."/>
            <person name="Gautier V."/>
            <person name="Ament-Velasquez S.L."/>
            <person name="Kruys A."/>
            <person name="Hutchinson M.I."/>
            <person name="Powell A.J."/>
            <person name="Barry K."/>
            <person name="Miller A.N."/>
            <person name="Grigoriev I.V."/>
            <person name="Debuchy R."/>
            <person name="Gladieux P."/>
            <person name="Hiltunen Thoren M."/>
            <person name="Johannesson H."/>
        </authorList>
    </citation>
    <scope>NUCLEOTIDE SEQUENCE</scope>
    <source>
        <strain evidence="10">CBS 508.74</strain>
    </source>
</reference>
<reference evidence="10" key="2">
    <citation type="submission" date="2023-05" db="EMBL/GenBank/DDBJ databases">
        <authorList>
            <consortium name="Lawrence Berkeley National Laboratory"/>
            <person name="Steindorff A."/>
            <person name="Hensen N."/>
            <person name="Bonometti L."/>
            <person name="Westerberg I."/>
            <person name="Brannstrom I.O."/>
            <person name="Guillou S."/>
            <person name="Cros-Aarteil S."/>
            <person name="Calhoun S."/>
            <person name="Haridas S."/>
            <person name="Kuo A."/>
            <person name="Mondo S."/>
            <person name="Pangilinan J."/>
            <person name="Riley R."/>
            <person name="Labutti K."/>
            <person name="Andreopoulos B."/>
            <person name="Lipzen A."/>
            <person name="Chen C."/>
            <person name="Yanf M."/>
            <person name="Daum C."/>
            <person name="Ng V."/>
            <person name="Clum A."/>
            <person name="Ohm R."/>
            <person name="Martin F."/>
            <person name="Silar P."/>
            <person name="Natvig D."/>
            <person name="Lalanne C."/>
            <person name="Gautier V."/>
            <person name="Ament-Velasquez S.L."/>
            <person name="Kruys A."/>
            <person name="Hutchinson M.I."/>
            <person name="Powell A.J."/>
            <person name="Barry K."/>
            <person name="Miller A.N."/>
            <person name="Grigoriev I.V."/>
            <person name="Debuchy R."/>
            <person name="Gladieux P."/>
            <person name="Thoren M.H."/>
            <person name="Johannesson H."/>
        </authorList>
    </citation>
    <scope>NUCLEOTIDE SEQUENCE</scope>
    <source>
        <strain evidence="10">CBS 508.74</strain>
    </source>
</reference>
<protein>
    <submittedName>
        <fullName evidence="10">Cytochrome P450</fullName>
    </submittedName>
</protein>
<evidence type="ECO:0000256" key="6">
    <source>
        <dbReference type="ARBA" id="ARBA00023033"/>
    </source>
</evidence>
<dbReference type="PANTHER" id="PTHR24287">
    <property type="entry name" value="P450, PUTATIVE (EUROFUNG)-RELATED"/>
    <property type="match status" value="1"/>
</dbReference>
<dbReference type="Pfam" id="PF00067">
    <property type="entry name" value="p450"/>
    <property type="match status" value="1"/>
</dbReference>
<dbReference type="CDD" id="cd11063">
    <property type="entry name" value="CYP52"/>
    <property type="match status" value="1"/>
</dbReference>
<dbReference type="PROSITE" id="PS00086">
    <property type="entry name" value="CYTOCHROME_P450"/>
    <property type="match status" value="1"/>
</dbReference>
<dbReference type="EMBL" id="MU853344">
    <property type="protein sequence ID" value="KAK4111929.1"/>
    <property type="molecule type" value="Genomic_DNA"/>
</dbReference>
<organism evidence="10 11">
    <name type="scientific">Canariomyces notabilis</name>
    <dbReference type="NCBI Taxonomy" id="2074819"/>
    <lineage>
        <taxon>Eukaryota</taxon>
        <taxon>Fungi</taxon>
        <taxon>Dikarya</taxon>
        <taxon>Ascomycota</taxon>
        <taxon>Pezizomycotina</taxon>
        <taxon>Sordariomycetes</taxon>
        <taxon>Sordariomycetidae</taxon>
        <taxon>Sordariales</taxon>
        <taxon>Chaetomiaceae</taxon>
        <taxon>Canariomyces</taxon>
    </lineage>
</organism>
<evidence type="ECO:0000256" key="3">
    <source>
        <dbReference type="ARBA" id="ARBA00022723"/>
    </source>
</evidence>
<dbReference type="GeneID" id="89935846"/>
<evidence type="ECO:0000256" key="4">
    <source>
        <dbReference type="ARBA" id="ARBA00023002"/>
    </source>
</evidence>
<dbReference type="InterPro" id="IPR002401">
    <property type="entry name" value="Cyt_P450_E_grp-I"/>
</dbReference>
<evidence type="ECO:0000256" key="1">
    <source>
        <dbReference type="ARBA" id="ARBA00001971"/>
    </source>
</evidence>
<proteinExistence type="inferred from homology"/>
<dbReference type="AlphaFoldDB" id="A0AAN6TCN3"/>
<dbReference type="InterPro" id="IPR001128">
    <property type="entry name" value="Cyt_P450"/>
</dbReference>
<dbReference type="SUPFAM" id="SSF48264">
    <property type="entry name" value="Cytochrome P450"/>
    <property type="match status" value="1"/>
</dbReference>
<dbReference type="RefSeq" id="XP_064669499.1">
    <property type="nucleotide sequence ID" value="XM_064811721.1"/>
</dbReference>
<keyword evidence="9" id="KW-0472">Membrane</keyword>
<dbReference type="PRINTS" id="PR00385">
    <property type="entry name" value="P450"/>
</dbReference>
<evidence type="ECO:0000256" key="5">
    <source>
        <dbReference type="ARBA" id="ARBA00023004"/>
    </source>
</evidence>
<sequence length="542" mass="61523">MGLIETLVEHVTLRSVLVLVPGLLLSYILNVLVVKPLREDMKLAKMPGARPPKTRSVAPFGLDCIYKNIRASYRHETLPFWRSLFAYARGDTAECRLAGRRIVFTVDPENIKAILATQFGDYGKGEPFHQEWKDFLGDSIFTTDGSLWHNSRQLIRPQFIRDRVSDLHVFESHIQTLIRAIANGGALNGENQAVDVEAGNGKPVDMMDLFFRYTLDAATDFLLGEDVKSLSTPRQEFADAFAEVQRIQALISRLGPLNGLLPRQNFRRNMKVINSLIDRYIERTLRLNPDELAGKGKGDSGYTFLHALAGFTRDRKVLRDQLIAVLLAGRDTTACTLSWTIYELARHPECLRKLREEILSVVGPTRPPTYEDLKSMKYLQNVMNETLRLYPIVPFNVRLALKDTTLPRGGGPDGSQPVKVLKDTPIAYSTLVMQRREDLYPPVSDKFAPVDVFSPDRWFHWQPRAWQYIPFNGGPRICIGQQFALTEMSYVLTRLFQRYDRIDNYMVEIDGGNPTMKADIVLQPADGVKVAFWEANNSTKTS</sequence>
<feature type="transmembrane region" description="Helical" evidence="9">
    <location>
        <begin position="12"/>
        <end position="33"/>
    </location>
</feature>
<dbReference type="Proteomes" id="UP001302812">
    <property type="component" value="Unassembled WGS sequence"/>
</dbReference>
<dbReference type="InterPro" id="IPR036396">
    <property type="entry name" value="Cyt_P450_sf"/>
</dbReference>
<evidence type="ECO:0000256" key="9">
    <source>
        <dbReference type="SAM" id="Phobius"/>
    </source>
</evidence>
<name>A0AAN6TCN3_9PEZI</name>
<keyword evidence="7 8" id="KW-0349">Heme</keyword>
<dbReference type="PANTHER" id="PTHR24287:SF5">
    <property type="entry name" value="P450, PUTATIVE (EUROFUNG)-RELATED"/>
    <property type="match status" value="1"/>
</dbReference>
<feature type="binding site" description="axial binding residue" evidence="7">
    <location>
        <position position="478"/>
    </location>
    <ligand>
        <name>heme</name>
        <dbReference type="ChEBI" id="CHEBI:30413"/>
    </ligand>
    <ligandPart>
        <name>Fe</name>
        <dbReference type="ChEBI" id="CHEBI:18248"/>
    </ligandPart>
</feature>
<evidence type="ECO:0000256" key="7">
    <source>
        <dbReference type="PIRSR" id="PIRSR602401-1"/>
    </source>
</evidence>
<dbReference type="GO" id="GO:0020037">
    <property type="term" value="F:heme binding"/>
    <property type="evidence" value="ECO:0007669"/>
    <property type="project" value="InterPro"/>
</dbReference>
<dbReference type="GO" id="GO:0004497">
    <property type="term" value="F:monooxygenase activity"/>
    <property type="evidence" value="ECO:0007669"/>
    <property type="project" value="UniProtKB-KW"/>
</dbReference>
<keyword evidence="9" id="KW-1133">Transmembrane helix</keyword>
<keyword evidence="5 7" id="KW-0408">Iron</keyword>
<dbReference type="InterPro" id="IPR017972">
    <property type="entry name" value="Cyt_P450_CS"/>
</dbReference>
<dbReference type="GO" id="GO:0005506">
    <property type="term" value="F:iron ion binding"/>
    <property type="evidence" value="ECO:0007669"/>
    <property type="project" value="InterPro"/>
</dbReference>
<keyword evidence="3 7" id="KW-0479">Metal-binding</keyword>
<evidence type="ECO:0000313" key="11">
    <source>
        <dbReference type="Proteomes" id="UP001302812"/>
    </source>
</evidence>
<comment type="similarity">
    <text evidence="2 8">Belongs to the cytochrome P450 family.</text>
</comment>